<dbReference type="PANTHER" id="PTHR19924:SF26">
    <property type="entry name" value="U3 SMALL NUCLEOLAR RNA-ASSOCIATED PROTEIN 15 HOMOLOG"/>
    <property type="match status" value="1"/>
</dbReference>
<dbReference type="InterPro" id="IPR019775">
    <property type="entry name" value="WD40_repeat_CS"/>
</dbReference>
<keyword evidence="4" id="KW-0677">Repeat</keyword>
<evidence type="ECO:0000256" key="5">
    <source>
        <dbReference type="ARBA" id="ARBA00023242"/>
    </source>
</evidence>
<dbReference type="AlphaFoldDB" id="A0A0D2AB48"/>
<dbReference type="GO" id="GO:0006364">
    <property type="term" value="P:rRNA processing"/>
    <property type="evidence" value="ECO:0007669"/>
    <property type="project" value="UniProtKB-KW"/>
</dbReference>
<dbReference type="PRINTS" id="PR00320">
    <property type="entry name" value="GPROTEINBRPT"/>
</dbReference>
<dbReference type="GeneID" id="27312796"/>
<dbReference type="PROSITE" id="PS00678">
    <property type="entry name" value="WD_REPEATS_1"/>
    <property type="match status" value="2"/>
</dbReference>
<dbReference type="STRING" id="253628.A0A0D2AB48"/>
<dbReference type="InterPro" id="IPR036322">
    <property type="entry name" value="WD40_repeat_dom_sf"/>
</dbReference>
<dbReference type="PANTHER" id="PTHR19924">
    <property type="entry name" value="UTP15 U3 SMALL NUCLEOLAR RNA-ASSOCIATED PROTEIN 15 FAMILY MEMBER"/>
    <property type="match status" value="1"/>
</dbReference>
<dbReference type="PROSITE" id="PS50294">
    <property type="entry name" value="WD_REPEATS_REGION"/>
    <property type="match status" value="2"/>
</dbReference>
<dbReference type="InterPro" id="IPR015943">
    <property type="entry name" value="WD40/YVTN_repeat-like_dom_sf"/>
</dbReference>
<dbReference type="SUPFAM" id="SSF50978">
    <property type="entry name" value="WD40 repeat-like"/>
    <property type="match status" value="1"/>
</dbReference>
<comment type="subcellular location">
    <subcellularLocation>
        <location evidence="1">Nucleus</location>
        <location evidence="1">Nucleolus</location>
    </subcellularLocation>
</comment>
<evidence type="ECO:0000313" key="9">
    <source>
        <dbReference type="Proteomes" id="UP000053259"/>
    </source>
</evidence>
<evidence type="ECO:0000256" key="4">
    <source>
        <dbReference type="ARBA" id="ARBA00022737"/>
    </source>
</evidence>
<dbReference type="RefSeq" id="XP_016213862.1">
    <property type="nucleotide sequence ID" value="XM_016358244.1"/>
</dbReference>
<keyword evidence="9" id="KW-1185">Reference proteome</keyword>
<keyword evidence="5" id="KW-0539">Nucleus</keyword>
<feature type="repeat" description="WD" evidence="6">
    <location>
        <begin position="131"/>
        <end position="173"/>
    </location>
</feature>
<reference evidence="8 9" key="1">
    <citation type="submission" date="2015-01" db="EMBL/GenBank/DDBJ databases">
        <title>The Genome Sequence of Ochroconis gallopava CBS43764.</title>
        <authorList>
            <consortium name="The Broad Institute Genomics Platform"/>
            <person name="Cuomo C."/>
            <person name="de Hoog S."/>
            <person name="Gorbushina A."/>
            <person name="Stielow B."/>
            <person name="Teixiera M."/>
            <person name="Abouelleil A."/>
            <person name="Chapman S.B."/>
            <person name="Priest M."/>
            <person name="Young S.K."/>
            <person name="Wortman J."/>
            <person name="Nusbaum C."/>
            <person name="Birren B."/>
        </authorList>
    </citation>
    <scope>NUCLEOTIDE SEQUENCE [LARGE SCALE GENOMIC DNA]</scope>
    <source>
        <strain evidence="8 9">CBS 43764</strain>
    </source>
</reference>
<evidence type="ECO:0000256" key="6">
    <source>
        <dbReference type="PROSITE-ProRule" id="PRU00221"/>
    </source>
</evidence>
<accession>A0A0D2AB48</accession>
<dbReference type="SMART" id="SM00320">
    <property type="entry name" value="WD40"/>
    <property type="match status" value="4"/>
</dbReference>
<dbReference type="InterPro" id="IPR018983">
    <property type="entry name" value="U3_snoRNA-assocProt_15_C"/>
</dbReference>
<dbReference type="Pfam" id="PF00400">
    <property type="entry name" value="WD40"/>
    <property type="match status" value="3"/>
</dbReference>
<protein>
    <recommendedName>
        <fullName evidence="7">U3 small nucleolar RNA-associated protein 15 C-terminal domain-containing protein</fullName>
    </recommendedName>
</protein>
<evidence type="ECO:0000259" key="7">
    <source>
        <dbReference type="Pfam" id="PF09384"/>
    </source>
</evidence>
<dbReference type="PROSITE" id="PS50082">
    <property type="entry name" value="WD_REPEATS_2"/>
    <property type="match status" value="3"/>
</dbReference>
<dbReference type="InParanoid" id="A0A0D2AB48"/>
<evidence type="ECO:0000256" key="2">
    <source>
        <dbReference type="ARBA" id="ARBA00022552"/>
    </source>
</evidence>
<feature type="domain" description="U3 small nucleolar RNA-associated protein 15 C-terminal" evidence="7">
    <location>
        <begin position="389"/>
        <end position="535"/>
    </location>
</feature>
<dbReference type="HOGENOM" id="CLU_021102_2_1_1"/>
<dbReference type="GO" id="GO:0005730">
    <property type="term" value="C:nucleolus"/>
    <property type="evidence" value="ECO:0007669"/>
    <property type="project" value="UniProtKB-SubCell"/>
</dbReference>
<evidence type="ECO:0000256" key="1">
    <source>
        <dbReference type="ARBA" id="ARBA00004604"/>
    </source>
</evidence>
<dbReference type="VEuPathDB" id="FungiDB:PV09_04823"/>
<dbReference type="Pfam" id="PF09384">
    <property type="entry name" value="UTP15_C"/>
    <property type="match status" value="1"/>
</dbReference>
<evidence type="ECO:0000313" key="8">
    <source>
        <dbReference type="EMBL" id="KIW03993.1"/>
    </source>
</evidence>
<dbReference type="GO" id="GO:0045943">
    <property type="term" value="P:positive regulation of transcription by RNA polymerase I"/>
    <property type="evidence" value="ECO:0007669"/>
    <property type="project" value="TreeGrafter"/>
</dbReference>
<name>A0A0D2AB48_9PEZI</name>
<feature type="repeat" description="WD" evidence="6">
    <location>
        <begin position="174"/>
        <end position="206"/>
    </location>
</feature>
<dbReference type="FunCoup" id="A0A0D2AB48">
    <property type="interactions" value="940"/>
</dbReference>
<sequence length="543" mass="59486">MAAEVQPLAPVKLPIEPSALTKDQKYWKSFTNQVLLPSSNSAPITYISSNTTARSAALPTTSVSSYIVVTTGPRLQLLSPYTLKPSKTITRTTSSFHSAHVRRDGRICISGSDSGIIQAFDTSSRAILKTWNEHKQPVWVTKWHPTELTGAMSCSDDRTVRLWDLPSERSTWQGHGHQDYVRTGTFIGDGKLIASGSYDQSIRVWDPRVGSGAEGSRGATVMNFKLPAPVESVISLPGGTTLVGSSGERLAVLDLVAGRPLGLFGNHQKTITSIAMATRGSRVLTGALDGHVKAWDTSSWTVVAGMKYPSPVLSLDMIVAPNQEDRHLCVGMQSGVLSIKTRLTGEAKAAKREKEKEMEALVAGRIDEYDAKQKKKRGRGWEKAKRGMDFTGEGADIIIEGDERKKPKKLNRWENAARMGDYQNALDLVLDSGDQQAIFTMLSHMIHRSSLRRALSDRSAEQLLPILSWLNKTIGDPKYIRIKADIAMLILDIYGSQMGKSEAVDAAIEKLLMKTKEACEMSQMCWTALGMLDLIQTDAAKNG</sequence>
<dbReference type="InterPro" id="IPR001680">
    <property type="entry name" value="WD40_rpt"/>
</dbReference>
<proteinExistence type="predicted"/>
<gene>
    <name evidence="8" type="ORF">PV09_04823</name>
</gene>
<dbReference type="Gene3D" id="2.130.10.10">
    <property type="entry name" value="YVTN repeat-like/Quinoprotein amine dehydrogenase"/>
    <property type="match status" value="2"/>
</dbReference>
<evidence type="ECO:0000256" key="3">
    <source>
        <dbReference type="ARBA" id="ARBA00022574"/>
    </source>
</evidence>
<dbReference type="OrthoDB" id="431715at2759"/>
<organism evidence="8 9">
    <name type="scientific">Verruconis gallopava</name>
    <dbReference type="NCBI Taxonomy" id="253628"/>
    <lineage>
        <taxon>Eukaryota</taxon>
        <taxon>Fungi</taxon>
        <taxon>Dikarya</taxon>
        <taxon>Ascomycota</taxon>
        <taxon>Pezizomycotina</taxon>
        <taxon>Dothideomycetes</taxon>
        <taxon>Pleosporomycetidae</taxon>
        <taxon>Venturiales</taxon>
        <taxon>Sympoventuriaceae</taxon>
        <taxon>Verruconis</taxon>
    </lineage>
</organism>
<dbReference type="EMBL" id="KN847542">
    <property type="protein sequence ID" value="KIW03993.1"/>
    <property type="molecule type" value="Genomic_DNA"/>
</dbReference>
<dbReference type="InterPro" id="IPR020472">
    <property type="entry name" value="WD40_PAC1"/>
</dbReference>
<dbReference type="Proteomes" id="UP000053259">
    <property type="component" value="Unassembled WGS sequence"/>
</dbReference>
<keyword evidence="2" id="KW-0698">rRNA processing</keyword>
<keyword evidence="3 6" id="KW-0853">WD repeat</keyword>
<feature type="repeat" description="WD" evidence="6">
    <location>
        <begin position="264"/>
        <end position="299"/>
    </location>
</feature>